<name>A0A939F236_9ACTN</name>
<organism evidence="1 2">
    <name type="scientific">Streptomyces beijiangensis</name>
    <dbReference type="NCBI Taxonomy" id="163361"/>
    <lineage>
        <taxon>Bacteria</taxon>
        <taxon>Bacillati</taxon>
        <taxon>Actinomycetota</taxon>
        <taxon>Actinomycetes</taxon>
        <taxon>Kitasatosporales</taxon>
        <taxon>Streptomycetaceae</taxon>
        <taxon>Streptomyces</taxon>
    </lineage>
</organism>
<evidence type="ECO:0000313" key="2">
    <source>
        <dbReference type="Proteomes" id="UP000664167"/>
    </source>
</evidence>
<dbReference type="EMBL" id="JAFLRJ010000007">
    <property type="protein sequence ID" value="MBO0510433.1"/>
    <property type="molecule type" value="Genomic_DNA"/>
</dbReference>
<gene>
    <name evidence="1" type="ORF">J0695_01195</name>
</gene>
<reference evidence="1" key="1">
    <citation type="submission" date="2021-03" db="EMBL/GenBank/DDBJ databases">
        <title>Streptomyces poriferae sp. nov., a novel marine sponge-derived Actinobacteria species with anti-MRSA activity.</title>
        <authorList>
            <person name="Sandoval-Powers M."/>
            <person name="Kralova S."/>
            <person name="Nguyen G.-S."/>
            <person name="Fawwal D."/>
            <person name="Degnes K."/>
            <person name="Klinkenberg G."/>
            <person name="Sletta H."/>
            <person name="Wentzel A."/>
            <person name="Liles M.R."/>
        </authorList>
    </citation>
    <scope>NUCLEOTIDE SEQUENCE</scope>
    <source>
        <strain evidence="1">DSM 41794</strain>
    </source>
</reference>
<protein>
    <submittedName>
        <fullName evidence="1">Uncharacterized protein</fullName>
    </submittedName>
</protein>
<proteinExistence type="predicted"/>
<comment type="caution">
    <text evidence="1">The sequence shown here is derived from an EMBL/GenBank/DDBJ whole genome shotgun (WGS) entry which is preliminary data.</text>
</comment>
<evidence type="ECO:0000313" key="1">
    <source>
        <dbReference type="EMBL" id="MBO0510433.1"/>
    </source>
</evidence>
<dbReference type="RefSeq" id="WP_206959233.1">
    <property type="nucleotide sequence ID" value="NZ_BAAAJJ010000008.1"/>
</dbReference>
<dbReference type="AlphaFoldDB" id="A0A939F236"/>
<sequence>MLPRLITRRRALKRARRRTVPTVWFAELWEEEGGGQLVLLLESGPYPRSTSQFH</sequence>
<keyword evidence="2" id="KW-1185">Reference proteome</keyword>
<accession>A0A939F236</accession>
<dbReference type="Proteomes" id="UP000664167">
    <property type="component" value="Unassembled WGS sequence"/>
</dbReference>